<dbReference type="InterPro" id="IPR037123">
    <property type="entry name" value="PRibGlycinamide_synth_C_sf"/>
</dbReference>
<evidence type="ECO:0000256" key="12">
    <source>
        <dbReference type="HAMAP-Rule" id="MF_00137"/>
    </source>
</evidence>
<dbReference type="Pfam" id="PF02843">
    <property type="entry name" value="GARS_C"/>
    <property type="match status" value="1"/>
</dbReference>
<dbReference type="SMART" id="SM01210">
    <property type="entry name" value="GARS_C"/>
    <property type="match status" value="1"/>
</dbReference>
<dbReference type="PROSITE" id="PS00184">
    <property type="entry name" value="GARS"/>
    <property type="match status" value="1"/>
</dbReference>
<dbReference type="NCBIfam" id="TIGR00081">
    <property type="entry name" value="purC"/>
    <property type="match status" value="1"/>
</dbReference>
<dbReference type="InterPro" id="IPR028923">
    <property type="entry name" value="SAICAR_synt/ADE2_N"/>
</dbReference>
<dbReference type="InterPro" id="IPR020561">
    <property type="entry name" value="PRibGlycinamid_synth_ATP-grasp"/>
</dbReference>
<proteinExistence type="inferred from homology"/>
<keyword evidence="9 12" id="KW-0067">ATP-binding</keyword>
<dbReference type="InterPro" id="IPR020559">
    <property type="entry name" value="PRibGlycinamide_synth_CS"/>
</dbReference>
<evidence type="ECO:0000256" key="11">
    <source>
        <dbReference type="ARBA" id="ARBA00048475"/>
    </source>
</evidence>
<evidence type="ECO:0000256" key="13">
    <source>
        <dbReference type="HAMAP-Rule" id="MF_00138"/>
    </source>
</evidence>
<dbReference type="PANTHER" id="PTHR43472">
    <property type="entry name" value="PHOSPHORIBOSYLAMINE--GLYCINE LIGASE"/>
    <property type="match status" value="1"/>
</dbReference>
<dbReference type="Gene3D" id="3.30.470.20">
    <property type="entry name" value="ATP-grasp fold, B domain"/>
    <property type="match status" value="2"/>
</dbReference>
<evidence type="ECO:0000259" key="14">
    <source>
        <dbReference type="PROSITE" id="PS50975"/>
    </source>
</evidence>
<dbReference type="Pfam" id="PF01071">
    <property type="entry name" value="GARS_A"/>
    <property type="match status" value="1"/>
</dbReference>
<evidence type="ECO:0000256" key="5">
    <source>
        <dbReference type="ARBA" id="ARBA00010190"/>
    </source>
</evidence>
<dbReference type="Gene3D" id="3.40.50.20">
    <property type="match status" value="1"/>
</dbReference>
<keyword evidence="6 12" id="KW-0436">Ligase</keyword>
<evidence type="ECO:0000256" key="1">
    <source>
        <dbReference type="ARBA" id="ARBA00001936"/>
    </source>
</evidence>
<keyword evidence="16" id="KW-1185">Reference proteome</keyword>
<dbReference type="InterPro" id="IPR013815">
    <property type="entry name" value="ATP_grasp_subdomain_1"/>
</dbReference>
<comment type="catalytic activity">
    <reaction evidence="13">
        <text>5-phospho-beta-D-ribosylamine + glycine + ATP = N(1)-(5-phospho-beta-D-ribosyl)glycinamide + ADP + phosphate + H(+)</text>
        <dbReference type="Rhea" id="RHEA:17453"/>
        <dbReference type="ChEBI" id="CHEBI:15378"/>
        <dbReference type="ChEBI" id="CHEBI:30616"/>
        <dbReference type="ChEBI" id="CHEBI:43474"/>
        <dbReference type="ChEBI" id="CHEBI:57305"/>
        <dbReference type="ChEBI" id="CHEBI:58681"/>
        <dbReference type="ChEBI" id="CHEBI:143788"/>
        <dbReference type="ChEBI" id="CHEBI:456216"/>
        <dbReference type="EC" id="6.3.4.13"/>
    </reaction>
</comment>
<dbReference type="InterPro" id="IPR001636">
    <property type="entry name" value="SAICAR_synth"/>
</dbReference>
<evidence type="ECO:0000256" key="2">
    <source>
        <dbReference type="ARBA" id="ARBA00001946"/>
    </source>
</evidence>
<evidence type="ECO:0000256" key="10">
    <source>
        <dbReference type="ARBA" id="ARBA00038345"/>
    </source>
</evidence>
<dbReference type="GO" id="GO:0004639">
    <property type="term" value="F:phosphoribosylaminoimidazolesuccinocarboxamide synthase activity"/>
    <property type="evidence" value="ECO:0007669"/>
    <property type="project" value="UniProtKB-UniRule"/>
</dbReference>
<dbReference type="GO" id="GO:0006189">
    <property type="term" value="P:'de novo' IMP biosynthetic process"/>
    <property type="evidence" value="ECO:0007669"/>
    <property type="project" value="UniProtKB-UniRule"/>
</dbReference>
<protein>
    <recommendedName>
        <fullName evidence="12 13">Multifunctional fusion protein</fullName>
    </recommendedName>
    <domain>
        <recommendedName>
            <fullName evidence="13">Phosphoribosylamine--glycine ligase</fullName>
            <ecNumber evidence="13">6.3.4.13</ecNumber>
        </recommendedName>
        <alternativeName>
            <fullName evidence="13">GARS</fullName>
        </alternativeName>
        <alternativeName>
            <fullName evidence="13">Glycinamide ribonucleotide synthetase</fullName>
        </alternativeName>
        <alternativeName>
            <fullName evidence="13">Phosphoribosylglycinamide synthetase</fullName>
        </alternativeName>
    </domain>
    <domain>
        <recommendedName>
            <fullName evidence="12">Phosphoribosylaminoimidazole-succinocarboxamide synthase</fullName>
            <ecNumber evidence="12">6.3.2.6</ecNumber>
        </recommendedName>
        <alternativeName>
            <fullName evidence="12">SAICAR synthetase</fullName>
        </alternativeName>
    </domain>
</protein>
<comment type="cofactor">
    <cofactor evidence="1">
        <name>Mn(2+)</name>
        <dbReference type="ChEBI" id="CHEBI:29035"/>
    </cofactor>
</comment>
<evidence type="ECO:0000313" key="16">
    <source>
        <dbReference type="Proteomes" id="UP000547528"/>
    </source>
</evidence>
<comment type="pathway">
    <text evidence="4 13">Purine metabolism; IMP biosynthesis via de novo pathway; N(1)-(5-phospho-D-ribosyl)glycinamide from 5-phospho-alpha-D-ribose 1-diphosphate: step 2/2.</text>
</comment>
<keyword evidence="7 12" id="KW-0547">Nucleotide-binding</keyword>
<dbReference type="UniPathway" id="UPA00074">
    <property type="reaction ID" value="UER00125"/>
</dbReference>
<dbReference type="FunFam" id="3.30.470.20:FF:000015">
    <property type="entry name" value="Phosphoribosylaminoimidazole-succinocarboxamide synthase"/>
    <property type="match status" value="1"/>
</dbReference>
<organism evidence="15 16">
    <name type="scientific">Garicola koreensis</name>
    <dbReference type="NCBI Taxonomy" id="1262554"/>
    <lineage>
        <taxon>Bacteria</taxon>
        <taxon>Bacillati</taxon>
        <taxon>Actinomycetota</taxon>
        <taxon>Actinomycetes</taxon>
        <taxon>Micrococcales</taxon>
        <taxon>Micrococcaceae</taxon>
        <taxon>Garicola</taxon>
    </lineage>
</organism>
<comment type="caution">
    <text evidence="15">The sequence shown here is derived from an EMBL/GenBank/DDBJ whole genome shotgun (WGS) entry which is preliminary data.</text>
</comment>
<dbReference type="GO" id="GO:0005524">
    <property type="term" value="F:ATP binding"/>
    <property type="evidence" value="ECO:0007669"/>
    <property type="project" value="UniProtKB-UniRule"/>
</dbReference>
<dbReference type="SMART" id="SM01209">
    <property type="entry name" value="GARS_A"/>
    <property type="match status" value="1"/>
</dbReference>
<dbReference type="InterPro" id="IPR011761">
    <property type="entry name" value="ATP-grasp"/>
</dbReference>
<evidence type="ECO:0000256" key="4">
    <source>
        <dbReference type="ARBA" id="ARBA00005174"/>
    </source>
</evidence>
<dbReference type="PROSITE" id="PS01058">
    <property type="entry name" value="SAICAR_SYNTHETASE_2"/>
    <property type="match status" value="1"/>
</dbReference>
<dbReference type="Proteomes" id="UP000547528">
    <property type="component" value="Unassembled WGS sequence"/>
</dbReference>
<evidence type="ECO:0000256" key="8">
    <source>
        <dbReference type="ARBA" id="ARBA00022755"/>
    </source>
</evidence>
<evidence type="ECO:0000256" key="7">
    <source>
        <dbReference type="ARBA" id="ARBA00022741"/>
    </source>
</evidence>
<dbReference type="InterPro" id="IPR000115">
    <property type="entry name" value="PRibGlycinamide_synth"/>
</dbReference>
<comment type="catalytic activity">
    <reaction evidence="11 12">
        <text>5-amino-1-(5-phospho-D-ribosyl)imidazole-4-carboxylate + L-aspartate + ATP = (2S)-2-[5-amino-1-(5-phospho-beta-D-ribosyl)imidazole-4-carboxamido]succinate + ADP + phosphate + 2 H(+)</text>
        <dbReference type="Rhea" id="RHEA:22628"/>
        <dbReference type="ChEBI" id="CHEBI:15378"/>
        <dbReference type="ChEBI" id="CHEBI:29991"/>
        <dbReference type="ChEBI" id="CHEBI:30616"/>
        <dbReference type="ChEBI" id="CHEBI:43474"/>
        <dbReference type="ChEBI" id="CHEBI:58443"/>
        <dbReference type="ChEBI" id="CHEBI:77657"/>
        <dbReference type="ChEBI" id="CHEBI:456216"/>
        <dbReference type="EC" id="6.3.2.6"/>
    </reaction>
</comment>
<accession>A0A7W5TVA2</accession>
<dbReference type="EC" id="6.3.2.6" evidence="12"/>
<reference evidence="15 16" key="1">
    <citation type="submission" date="2020-08" db="EMBL/GenBank/DDBJ databases">
        <title>Sequencing the genomes of 1000 actinobacteria strains.</title>
        <authorList>
            <person name="Klenk H.-P."/>
        </authorList>
    </citation>
    <scope>NUCLEOTIDE SEQUENCE [LARGE SCALE GENOMIC DNA]</scope>
    <source>
        <strain evidence="15 16">DSM 28238</strain>
    </source>
</reference>
<dbReference type="Gene3D" id="3.30.200.20">
    <property type="entry name" value="Phosphorylase Kinase, domain 1"/>
    <property type="match status" value="1"/>
</dbReference>
<gene>
    <name evidence="13" type="primary">purD</name>
    <name evidence="12" type="synonym">purC</name>
    <name evidence="15" type="ORF">FHX47_002053</name>
</gene>
<dbReference type="InterPro" id="IPR016185">
    <property type="entry name" value="PreATP-grasp_dom_sf"/>
</dbReference>
<evidence type="ECO:0000256" key="9">
    <source>
        <dbReference type="ARBA" id="ARBA00022840"/>
    </source>
</evidence>
<keyword evidence="8 12" id="KW-0658">Purine biosynthesis</keyword>
<evidence type="ECO:0000256" key="3">
    <source>
        <dbReference type="ARBA" id="ARBA00004672"/>
    </source>
</evidence>
<dbReference type="GO" id="GO:0009113">
    <property type="term" value="P:purine nucleobase biosynthetic process"/>
    <property type="evidence" value="ECO:0007669"/>
    <property type="project" value="InterPro"/>
</dbReference>
<dbReference type="NCBIfam" id="TIGR00877">
    <property type="entry name" value="purD"/>
    <property type="match status" value="1"/>
</dbReference>
<dbReference type="GO" id="GO:0004637">
    <property type="term" value="F:phosphoribosylamine-glycine ligase activity"/>
    <property type="evidence" value="ECO:0007669"/>
    <property type="project" value="UniProtKB-UniRule"/>
</dbReference>
<name>A0A7W5TVA2_9MICC</name>
<dbReference type="SUPFAM" id="SSF56059">
    <property type="entry name" value="Glutathione synthetase ATP-binding domain-like"/>
    <property type="match status" value="1"/>
</dbReference>
<dbReference type="SUPFAM" id="SSF56104">
    <property type="entry name" value="SAICAR synthase-like"/>
    <property type="match status" value="1"/>
</dbReference>
<comment type="similarity">
    <text evidence="10 13">Belongs to the GARS family.</text>
</comment>
<feature type="domain" description="ATP-grasp" evidence="14">
    <location>
        <begin position="108"/>
        <end position="318"/>
    </location>
</feature>
<dbReference type="InterPro" id="IPR018236">
    <property type="entry name" value="SAICAR_synthetase_CS"/>
</dbReference>
<dbReference type="InterPro" id="IPR011054">
    <property type="entry name" value="Rudment_hybrid_motif"/>
</dbReference>
<dbReference type="Gene3D" id="3.30.1490.20">
    <property type="entry name" value="ATP-grasp fold, A domain"/>
    <property type="match status" value="1"/>
</dbReference>
<dbReference type="Pfam" id="PF02844">
    <property type="entry name" value="GARS_N"/>
    <property type="match status" value="1"/>
</dbReference>
<dbReference type="InterPro" id="IPR020562">
    <property type="entry name" value="PRibGlycinamide_synth_N"/>
</dbReference>
<comment type="similarity">
    <text evidence="5 12">Belongs to the SAICAR synthetase family.</text>
</comment>
<dbReference type="SUPFAM" id="SSF52440">
    <property type="entry name" value="PreATP-grasp domain"/>
    <property type="match status" value="1"/>
</dbReference>
<comment type="pathway">
    <text evidence="3 12">Purine metabolism; IMP biosynthesis via de novo pathway; 5-amino-1-(5-phospho-D-ribosyl)imidazole-4-carboxamide from 5-amino-1-(5-phospho-D-ribosyl)imidazole-4-carboxylate: step 1/2.</text>
</comment>
<dbReference type="InterPro" id="IPR020560">
    <property type="entry name" value="PRibGlycinamide_synth_C-dom"/>
</dbReference>
<sequence length="734" mass="77521">MKILVVGPGGREHAIIRALKRDAAVGEVHALPGNAGIAAEVLCHTHISAQDGPALAEFAAAESYDLVIIGPEAPLAAGVADELRHLGVAVFGPSQAAAQLESSKAFAKEVMAAAHVPTAQAVHAADAATAAAALDRFGAPYVVKDDGLAAGKGVVVTSDRAAALAHAEACFDVGGSVVVEEFLDGPEVSLFAICDGQNLVPLTPAQDFKRIFDDDAGPNTGGMGAYTPLDWLHSYTETHGGQTLDFTETVVEKVARPTLEEMARRGTPFVGVLYCGLAVTSRGVRVIEFNARFGDPETQAVLQRLDAPLGTLLYDAATGRLGAQRQLQWCEGYAVGVVMAAENYPDAPRTGDVISGADQAEQLDDVAVLHAGTATNDAGQLITAGGRVLAVVGSGPSLQQAVDRAYAGVGQISWAGEQHRTDIAAKALAGTIEVGGQASVAAQLPGWTHAGSGKVRELYTAAPGSDWEGENVLLMVATDRISAYDHVLSPGIPDKGRTLTQLSLWWFRLLEAEGLRHHVVSTEVPEAVAGRGLIVRRLTMVSAEAIVRGYLTGSALAEYRKTGEVSGIRLPTGLQDGSALPEPIFTPSTKAQQGDHDENITFTQLEERIGADLAARLRAASLHTYALAEARAREAGIILADTKFEFGLDDDGGLILADEVLTPDSSRFWPAQDWQPGRAQPSFDKQFVRNWLTSPESGWDRDGDAAPPALPQEVVLATRQRYFDAYHRLTGRTQ</sequence>
<dbReference type="PROSITE" id="PS50975">
    <property type="entry name" value="ATP_GRASP"/>
    <property type="match status" value="1"/>
</dbReference>
<dbReference type="GO" id="GO:0046872">
    <property type="term" value="F:metal ion binding"/>
    <property type="evidence" value="ECO:0007669"/>
    <property type="project" value="InterPro"/>
</dbReference>
<dbReference type="HAMAP" id="MF_00138">
    <property type="entry name" value="GARS"/>
    <property type="match status" value="1"/>
</dbReference>
<dbReference type="HAMAP" id="MF_00137">
    <property type="entry name" value="SAICAR_synth"/>
    <property type="match status" value="1"/>
</dbReference>
<dbReference type="CDD" id="cd01414">
    <property type="entry name" value="SAICAR_synt_Sc"/>
    <property type="match status" value="1"/>
</dbReference>
<comment type="cofactor">
    <cofactor evidence="2">
        <name>Mg(2+)</name>
        <dbReference type="ChEBI" id="CHEBI:18420"/>
    </cofactor>
</comment>
<dbReference type="PANTHER" id="PTHR43472:SF1">
    <property type="entry name" value="PHOSPHORIBOSYLAMINE--GLYCINE LIGASE, CHLOROPLASTIC"/>
    <property type="match status" value="1"/>
</dbReference>
<dbReference type="EC" id="6.3.4.13" evidence="13"/>
<dbReference type="Pfam" id="PF01259">
    <property type="entry name" value="SAICAR_synt"/>
    <property type="match status" value="1"/>
</dbReference>
<dbReference type="SUPFAM" id="SSF51246">
    <property type="entry name" value="Rudiment single hybrid motif"/>
    <property type="match status" value="1"/>
</dbReference>
<dbReference type="NCBIfam" id="NF010568">
    <property type="entry name" value="PRK13961.1"/>
    <property type="match status" value="1"/>
</dbReference>
<dbReference type="AlphaFoldDB" id="A0A7W5TVA2"/>
<dbReference type="RefSeq" id="WP_183358819.1">
    <property type="nucleotide sequence ID" value="NZ_BAABKR010000001.1"/>
</dbReference>
<dbReference type="Gene3D" id="3.90.600.10">
    <property type="entry name" value="Phosphoribosylglycinamide synthetase, C-terminal domain"/>
    <property type="match status" value="1"/>
</dbReference>
<dbReference type="EMBL" id="JACIBT010000018">
    <property type="protein sequence ID" value="MBB3668418.1"/>
    <property type="molecule type" value="Genomic_DNA"/>
</dbReference>
<evidence type="ECO:0000256" key="6">
    <source>
        <dbReference type="ARBA" id="ARBA00022598"/>
    </source>
</evidence>
<evidence type="ECO:0000313" key="15">
    <source>
        <dbReference type="EMBL" id="MBB3668418.1"/>
    </source>
</evidence>